<gene>
    <name evidence="10" type="primary">WRKY114</name>
</gene>
<comment type="subcellular location">
    <subcellularLocation>
        <location evidence="1">Nucleus</location>
    </subcellularLocation>
</comment>
<organism evidence="10">
    <name type="scientific">Zea mays</name>
    <name type="common">Maize</name>
    <dbReference type="NCBI Taxonomy" id="4577"/>
    <lineage>
        <taxon>Eukaryota</taxon>
        <taxon>Viridiplantae</taxon>
        <taxon>Streptophyta</taxon>
        <taxon>Embryophyta</taxon>
        <taxon>Tracheophyta</taxon>
        <taxon>Spermatophyta</taxon>
        <taxon>Magnoliopsida</taxon>
        <taxon>Liliopsida</taxon>
        <taxon>Poales</taxon>
        <taxon>Poaceae</taxon>
        <taxon>PACMAD clade</taxon>
        <taxon>Panicoideae</taxon>
        <taxon>Andropogonodae</taxon>
        <taxon>Andropogoneae</taxon>
        <taxon>Tripsacinae</taxon>
        <taxon>Zea</taxon>
    </lineage>
</organism>
<dbReference type="Pfam" id="PF03106">
    <property type="entry name" value="WRKY"/>
    <property type="match status" value="1"/>
</dbReference>
<feature type="coiled-coil region" evidence="7">
    <location>
        <begin position="164"/>
        <end position="191"/>
    </location>
</feature>
<evidence type="ECO:0000256" key="2">
    <source>
        <dbReference type="ARBA" id="ARBA00008189"/>
    </source>
</evidence>
<dbReference type="Gene3D" id="2.20.25.80">
    <property type="entry name" value="WRKY domain"/>
    <property type="match status" value="1"/>
</dbReference>
<dbReference type="FunFam" id="2.20.25.80:FF:000008">
    <property type="entry name" value="WRKY transcription factor 40"/>
    <property type="match status" value="1"/>
</dbReference>
<accession>K7UYX9</accession>
<dbReference type="OrthoDB" id="1879341at2759"/>
<dbReference type="PROSITE" id="PS50811">
    <property type="entry name" value="WRKY"/>
    <property type="match status" value="1"/>
</dbReference>
<feature type="compositionally biased region" description="Low complexity" evidence="8">
    <location>
        <begin position="225"/>
        <end position="243"/>
    </location>
</feature>
<dbReference type="PANTHER" id="PTHR31429:SF33">
    <property type="entry name" value="WRKY TRANSCRIPTION FACTOR WRKY28"/>
    <property type="match status" value="1"/>
</dbReference>
<dbReference type="GO" id="GO:0003700">
    <property type="term" value="F:DNA-binding transcription factor activity"/>
    <property type="evidence" value="ECO:0007669"/>
    <property type="project" value="InterPro"/>
</dbReference>
<dbReference type="InterPro" id="IPR036576">
    <property type="entry name" value="WRKY_dom_sf"/>
</dbReference>
<dbReference type="GO" id="GO:0051707">
    <property type="term" value="P:response to other organism"/>
    <property type="evidence" value="ECO:0007669"/>
    <property type="project" value="UniProtKB-ARBA"/>
</dbReference>
<dbReference type="InterPro" id="IPR003657">
    <property type="entry name" value="WRKY_dom"/>
</dbReference>
<dbReference type="PANTHER" id="PTHR31429">
    <property type="entry name" value="WRKY TRANSCRIPTION FACTOR 36-RELATED"/>
    <property type="match status" value="1"/>
</dbReference>
<evidence type="ECO:0000256" key="6">
    <source>
        <dbReference type="ARBA" id="ARBA00023242"/>
    </source>
</evidence>
<keyword evidence="5" id="KW-0804">Transcription</keyword>
<dbReference type="InterPro" id="IPR044810">
    <property type="entry name" value="WRKY_plant"/>
</dbReference>
<keyword evidence="7" id="KW-0175">Coiled coil</keyword>
<feature type="region of interest" description="Disordered" evidence="8">
    <location>
        <begin position="386"/>
        <end position="428"/>
    </location>
</feature>
<dbReference type="GO" id="GO:0005634">
    <property type="term" value="C:nucleus"/>
    <property type="evidence" value="ECO:0007669"/>
    <property type="project" value="UniProtKB-SubCell"/>
</dbReference>
<dbReference type="EMBL" id="KJ728368">
    <property type="protein sequence ID" value="AIB05859.1"/>
    <property type="molecule type" value="mRNA"/>
</dbReference>
<evidence type="ECO:0000256" key="5">
    <source>
        <dbReference type="ARBA" id="ARBA00023163"/>
    </source>
</evidence>
<evidence type="ECO:0000256" key="3">
    <source>
        <dbReference type="ARBA" id="ARBA00023015"/>
    </source>
</evidence>
<dbReference type="KEGG" id="zma:103629700"/>
<dbReference type="SUPFAM" id="SSF118290">
    <property type="entry name" value="WRKY DNA-binding domain"/>
    <property type="match status" value="1"/>
</dbReference>
<feature type="region of interest" description="Disordered" evidence="8">
    <location>
        <begin position="225"/>
        <end position="279"/>
    </location>
</feature>
<dbReference type="SMR" id="K7UYX9"/>
<evidence type="ECO:0000256" key="7">
    <source>
        <dbReference type="SAM" id="Coils"/>
    </source>
</evidence>
<evidence type="ECO:0000313" key="10">
    <source>
        <dbReference type="EMBL" id="AIB05859.1"/>
    </source>
</evidence>
<dbReference type="SMART" id="SM00774">
    <property type="entry name" value="WRKY"/>
    <property type="match status" value="1"/>
</dbReference>
<sequence length="465" mass="48999">MASSSHSLIHPSSFDMFCPRSSHDASSRLPSPTQVPELAVALRPASHSSVQPPSSTAYIFACPAGATAPLIHPCTSATPQLPPLLPSLAVPLPATSDPFPAPDPDARTSGLLYYAILAAAPMDPWIGQPSLSLDLNVGLPTAARPPATTTTAEVLVEEDFLAVKKDREVQVQALEAELRRAGEENRRLSDMLRAVVAKYAELQGQVNGMAAPVVSTAGNSAAAAAANRQSSASSDDGGSAAGSPSRKRPVRSDSLDTAPQHHNRKPPSPYAAAPAPGPDQMECTSAAVTIVAAAAAYHHEPARRIREAERKPKVSRRFVHADPSDLSLVVKDGYQWRKYGQKVTKDNPCPRAYFRCSLAPSCPVKKKVQRSADDSAVLVATYEGEHNHARPPQHDGGAKRSSAPPAGEAARPPAPLPLQKQEAGPSSEVARKNLAEHMAVTLTRDPGFKAALVSALSGRILDQGL</sequence>
<dbReference type="ExpressionAtlas" id="K7UYX9">
    <property type="expression patterns" value="baseline and differential"/>
</dbReference>
<comment type="similarity">
    <text evidence="2">Belongs to the WRKY group II-a family.</text>
</comment>
<evidence type="ECO:0000259" key="9">
    <source>
        <dbReference type="PROSITE" id="PS50811"/>
    </source>
</evidence>
<dbReference type="GO" id="GO:0043565">
    <property type="term" value="F:sequence-specific DNA binding"/>
    <property type="evidence" value="ECO:0007669"/>
    <property type="project" value="InterPro"/>
</dbReference>
<dbReference type="HOGENOM" id="CLU_047067_0_0_1"/>
<feature type="compositionally biased region" description="Basic and acidic residues" evidence="8">
    <location>
        <begin position="386"/>
        <end position="398"/>
    </location>
</feature>
<evidence type="ECO:0000256" key="8">
    <source>
        <dbReference type="SAM" id="MobiDB-lite"/>
    </source>
</evidence>
<dbReference type="AlphaFoldDB" id="K7UYX9"/>
<keyword evidence="6" id="KW-0539">Nucleus</keyword>
<evidence type="ECO:0000256" key="1">
    <source>
        <dbReference type="ARBA" id="ARBA00004123"/>
    </source>
</evidence>
<proteinExistence type="evidence at transcript level"/>
<feature type="non-terminal residue" evidence="10">
    <location>
        <position position="465"/>
    </location>
</feature>
<evidence type="ECO:0000256" key="4">
    <source>
        <dbReference type="ARBA" id="ARBA00023125"/>
    </source>
</evidence>
<keyword evidence="3" id="KW-0805">Transcription regulation</keyword>
<name>K7UYX9_MAIZE</name>
<feature type="domain" description="WRKY" evidence="9">
    <location>
        <begin position="325"/>
        <end position="391"/>
    </location>
</feature>
<protein>
    <submittedName>
        <fullName evidence="10">WRKY transcription factor</fullName>
    </submittedName>
</protein>
<keyword evidence="4" id="KW-0238">DNA-binding</keyword>
<reference evidence="10" key="1">
    <citation type="submission" date="2014-04" db="EMBL/GenBank/DDBJ databases">
        <title>The Maize TFome - Development of a transcription factor open reading frame collection for functional genomics.</title>
        <authorList>
            <person name="Burdo B."/>
            <person name="Gray J."/>
            <person name="Goetting-Minesky M.P."/>
            <person name="Wittler B."/>
            <person name="Hunt M."/>
            <person name="Li T."/>
            <person name="Velliquette D."/>
            <person name="Thomas J."/>
            <person name="Gentzel I."/>
            <person name="Dos Santos Brito M."/>
            <person name="Mejia-Guerra M.K."/>
            <person name="Connolly L.N."/>
            <person name="Qaisi D."/>
            <person name="Li W."/>
            <person name="Casas M.I."/>
            <person name="Doseff A.I."/>
            <person name="Grotewold E."/>
        </authorList>
    </citation>
    <scope>NUCLEOTIDE SEQUENCE</scope>
</reference>